<dbReference type="KEGG" id="ccro:CMC5_040730"/>
<dbReference type="AlphaFoldDB" id="A0A0K1EGU7"/>
<dbReference type="OrthoDB" id="3873957at2"/>
<protein>
    <submittedName>
        <fullName evidence="1">Uncharacterized protein</fullName>
    </submittedName>
</protein>
<reference evidence="1 2" key="1">
    <citation type="submission" date="2015-07" db="EMBL/GenBank/DDBJ databases">
        <title>Genome analysis of myxobacterium Chondromyces crocatus Cm c5 reveals a high potential for natural compound synthesis and the genetic basis for the loss of fruiting body formation.</title>
        <authorList>
            <person name="Zaburannyi N."/>
            <person name="Bunk B."/>
            <person name="Maier J."/>
            <person name="Overmann J."/>
            <person name="Mueller R."/>
        </authorList>
    </citation>
    <scope>NUCLEOTIDE SEQUENCE [LARGE SCALE GENOMIC DNA]</scope>
    <source>
        <strain evidence="1 2">Cm c5</strain>
    </source>
</reference>
<organism evidence="1 2">
    <name type="scientific">Chondromyces crocatus</name>
    <dbReference type="NCBI Taxonomy" id="52"/>
    <lineage>
        <taxon>Bacteria</taxon>
        <taxon>Pseudomonadati</taxon>
        <taxon>Myxococcota</taxon>
        <taxon>Polyangia</taxon>
        <taxon>Polyangiales</taxon>
        <taxon>Polyangiaceae</taxon>
        <taxon>Chondromyces</taxon>
    </lineage>
</organism>
<proteinExistence type="predicted"/>
<dbReference type="RefSeq" id="WP_050431920.1">
    <property type="nucleotide sequence ID" value="NZ_CP012159.1"/>
</dbReference>
<accession>A0A0K1EGU7</accession>
<dbReference type="Proteomes" id="UP000067626">
    <property type="component" value="Chromosome"/>
</dbReference>
<keyword evidence="2" id="KW-1185">Reference proteome</keyword>
<evidence type="ECO:0000313" key="1">
    <source>
        <dbReference type="EMBL" id="AKT39922.1"/>
    </source>
</evidence>
<evidence type="ECO:0000313" key="2">
    <source>
        <dbReference type="Proteomes" id="UP000067626"/>
    </source>
</evidence>
<gene>
    <name evidence="1" type="ORF">CMC5_040730</name>
</gene>
<name>A0A0K1EGU7_CHOCO</name>
<sequence>MSGTSGSIGVAMATDVFFTSRLTGHQLWRIRVRDTHAQVMTCKVLQDAARWRGESTHRGGTLETVVQAPPVYGQVTLNPGEHAWIVVRRSRETWHEHPWKGHWPIERVGDEEVVTFIAQRTLSPDFGEVPDRLRPHSRLHPTLRHAVWIPAEPFARYLKMLVKEEAS</sequence>
<dbReference type="STRING" id="52.CMC5_040730"/>
<dbReference type="EMBL" id="CP012159">
    <property type="protein sequence ID" value="AKT39922.1"/>
    <property type="molecule type" value="Genomic_DNA"/>
</dbReference>